<feature type="region of interest" description="Disordered" evidence="1">
    <location>
        <begin position="1"/>
        <end position="21"/>
    </location>
</feature>
<accession>A0ABT1W4L2</accession>
<evidence type="ECO:0000256" key="1">
    <source>
        <dbReference type="SAM" id="MobiDB-lite"/>
    </source>
</evidence>
<keyword evidence="4" id="KW-1185">Reference proteome</keyword>
<comment type="caution">
    <text evidence="3">The sequence shown here is derived from an EMBL/GenBank/DDBJ whole genome shotgun (WGS) entry which is preliminary data.</text>
</comment>
<dbReference type="SUPFAM" id="SSF159594">
    <property type="entry name" value="XCC0632-like"/>
    <property type="match status" value="1"/>
</dbReference>
<gene>
    <name evidence="3" type="ORF">NFI88_16990</name>
</gene>
<dbReference type="Gene3D" id="3.40.50.10610">
    <property type="entry name" value="ABC-type transport auxiliary lipoprotein component"/>
    <property type="match status" value="1"/>
</dbReference>
<dbReference type="Proteomes" id="UP001524547">
    <property type="component" value="Unassembled WGS sequence"/>
</dbReference>
<dbReference type="EMBL" id="JAMZEJ010000013">
    <property type="protein sequence ID" value="MCQ8242520.1"/>
    <property type="molecule type" value="Genomic_DNA"/>
</dbReference>
<feature type="domain" description="ABC-type transport auxiliary lipoprotein component" evidence="2">
    <location>
        <begin position="57"/>
        <end position="208"/>
    </location>
</feature>
<evidence type="ECO:0000313" key="4">
    <source>
        <dbReference type="Proteomes" id="UP001524547"/>
    </source>
</evidence>
<dbReference type="Pfam" id="PF03886">
    <property type="entry name" value="ABC_trans_aux"/>
    <property type="match status" value="1"/>
</dbReference>
<proteinExistence type="predicted"/>
<organism evidence="3 4">
    <name type="scientific">Rhizosaccharibacter radicis</name>
    <dbReference type="NCBI Taxonomy" id="2782605"/>
    <lineage>
        <taxon>Bacteria</taxon>
        <taxon>Pseudomonadati</taxon>
        <taxon>Pseudomonadota</taxon>
        <taxon>Alphaproteobacteria</taxon>
        <taxon>Acetobacterales</taxon>
        <taxon>Acetobacteraceae</taxon>
        <taxon>Rhizosaccharibacter</taxon>
    </lineage>
</organism>
<reference evidence="3 4" key="1">
    <citation type="submission" date="2022-06" db="EMBL/GenBank/DDBJ databases">
        <title>Rhizosaccharibacter gen. nov. sp. nov. KSS12, endophytic bacteria isolated from sugarcane.</title>
        <authorList>
            <person name="Pitiwittayakul N."/>
        </authorList>
    </citation>
    <scope>NUCLEOTIDE SEQUENCE [LARGE SCALE GENOMIC DNA]</scope>
    <source>
        <strain evidence="3 4">KSS12</strain>
    </source>
</reference>
<dbReference type="InterPro" id="IPR005586">
    <property type="entry name" value="ABC_trans_aux"/>
</dbReference>
<protein>
    <submittedName>
        <fullName evidence="3">PqiC family protein</fullName>
    </submittedName>
</protein>
<name>A0ABT1W4L2_9PROT</name>
<sequence length="220" mass="23222">MSGAMIRRPIRNTGERRPPPPLRRRIAPLLLLVSAGACAAPPLRTFILTGSGTDAVDTGPRAAADRPMLLLRPVDLPDHLDTRDMLVRVGPNQLRSSRTGRWGDRLSVGVTDVLAEDLQALLPGLNVSTLAPAGKGFRRLSLEMPHFELDDAGTLRLQARWHLDGSDAGAVRRLGGGEIALRQDAVPAGDAAEAAAMSEMLRRLAEALVPGIAGSGSGAS</sequence>
<evidence type="ECO:0000259" key="2">
    <source>
        <dbReference type="Pfam" id="PF03886"/>
    </source>
</evidence>
<evidence type="ECO:0000313" key="3">
    <source>
        <dbReference type="EMBL" id="MCQ8242520.1"/>
    </source>
</evidence>
<dbReference type="RefSeq" id="WP_422921284.1">
    <property type="nucleotide sequence ID" value="NZ_JAMZEJ010000013.1"/>
</dbReference>